<gene>
    <name evidence="1" type="ORF">TNIN_70251</name>
</gene>
<dbReference type="Proteomes" id="UP000886998">
    <property type="component" value="Unassembled WGS sequence"/>
</dbReference>
<accession>A0A8X6MLF2</accession>
<name>A0A8X6MLF2_9ARAC</name>
<dbReference type="AlphaFoldDB" id="A0A8X6MLF2"/>
<keyword evidence="2" id="KW-1185">Reference proteome</keyword>
<proteinExistence type="predicted"/>
<comment type="caution">
    <text evidence="1">The sequence shown here is derived from an EMBL/GenBank/DDBJ whole genome shotgun (WGS) entry which is preliminary data.</text>
</comment>
<evidence type="ECO:0000313" key="1">
    <source>
        <dbReference type="EMBL" id="GFS64080.1"/>
    </source>
</evidence>
<evidence type="ECO:0000313" key="2">
    <source>
        <dbReference type="Proteomes" id="UP000886998"/>
    </source>
</evidence>
<reference evidence="1" key="1">
    <citation type="submission" date="2020-08" db="EMBL/GenBank/DDBJ databases">
        <title>Multicomponent nature underlies the extraordinary mechanical properties of spider dragline silk.</title>
        <authorList>
            <person name="Kono N."/>
            <person name="Nakamura H."/>
            <person name="Mori M."/>
            <person name="Yoshida Y."/>
            <person name="Ohtoshi R."/>
            <person name="Malay A.D."/>
            <person name="Moran D.A.P."/>
            <person name="Tomita M."/>
            <person name="Numata K."/>
            <person name="Arakawa K."/>
        </authorList>
    </citation>
    <scope>NUCLEOTIDE SEQUENCE</scope>
</reference>
<organism evidence="1 2">
    <name type="scientific">Trichonephila inaurata madagascariensis</name>
    <dbReference type="NCBI Taxonomy" id="2747483"/>
    <lineage>
        <taxon>Eukaryota</taxon>
        <taxon>Metazoa</taxon>
        <taxon>Ecdysozoa</taxon>
        <taxon>Arthropoda</taxon>
        <taxon>Chelicerata</taxon>
        <taxon>Arachnida</taxon>
        <taxon>Araneae</taxon>
        <taxon>Araneomorphae</taxon>
        <taxon>Entelegynae</taxon>
        <taxon>Araneoidea</taxon>
        <taxon>Nephilidae</taxon>
        <taxon>Trichonephila</taxon>
        <taxon>Trichonephila inaurata</taxon>
    </lineage>
</organism>
<dbReference type="EMBL" id="BMAV01027997">
    <property type="protein sequence ID" value="GFS64080.1"/>
    <property type="molecule type" value="Genomic_DNA"/>
</dbReference>
<sequence>MIFKCPTNHNDDNQFARYIAGGFSQEKETVAVYKCFKTESQGEMNMKHPPQAEGQNIITHPLHIQHGCQKLGKRHG</sequence>
<protein>
    <submittedName>
        <fullName evidence="1">Uncharacterized protein</fullName>
    </submittedName>
</protein>